<dbReference type="RefSeq" id="WP_132210137.1">
    <property type="nucleotide sequence ID" value="NZ_SLWN01000005.1"/>
</dbReference>
<name>A0A4R2HL80_9ACTN</name>
<dbReference type="AlphaFoldDB" id="A0A4R2HL80"/>
<evidence type="ECO:0000313" key="3">
    <source>
        <dbReference type="Proteomes" id="UP000294508"/>
    </source>
</evidence>
<feature type="transmembrane region" description="Helical" evidence="1">
    <location>
        <begin position="15"/>
        <end position="33"/>
    </location>
</feature>
<reference evidence="2 3" key="1">
    <citation type="journal article" date="2015" name="Stand. Genomic Sci.">
        <title>Genomic Encyclopedia of Bacterial and Archaeal Type Strains, Phase III: the genomes of soil and plant-associated and newly described type strains.</title>
        <authorList>
            <person name="Whitman W.B."/>
            <person name="Woyke T."/>
            <person name="Klenk H.P."/>
            <person name="Zhou Y."/>
            <person name="Lilburn T.G."/>
            <person name="Beck B.J."/>
            <person name="De Vos P."/>
            <person name="Vandamme P."/>
            <person name="Eisen J.A."/>
            <person name="Garrity G."/>
            <person name="Hugenholtz P."/>
            <person name="Kyrpides N.C."/>
        </authorList>
    </citation>
    <scope>NUCLEOTIDE SEQUENCE [LARGE SCALE GENOMIC DNA]</scope>
    <source>
        <strain evidence="2 3">VKM Ac-2572</strain>
    </source>
</reference>
<proteinExistence type="predicted"/>
<protein>
    <submittedName>
        <fullName evidence="2">Uncharacterized protein</fullName>
    </submittedName>
</protein>
<dbReference type="Proteomes" id="UP000294508">
    <property type="component" value="Unassembled WGS sequence"/>
</dbReference>
<evidence type="ECO:0000313" key="2">
    <source>
        <dbReference type="EMBL" id="TCO30485.1"/>
    </source>
</evidence>
<accession>A0A4R2HL80</accession>
<comment type="caution">
    <text evidence="2">The sequence shown here is derived from an EMBL/GenBank/DDBJ whole genome shotgun (WGS) entry which is preliminary data.</text>
</comment>
<organism evidence="2 3">
    <name type="scientific">Kribbella steppae</name>
    <dbReference type="NCBI Taxonomy" id="2512223"/>
    <lineage>
        <taxon>Bacteria</taxon>
        <taxon>Bacillati</taxon>
        <taxon>Actinomycetota</taxon>
        <taxon>Actinomycetes</taxon>
        <taxon>Propionibacteriales</taxon>
        <taxon>Kribbellaceae</taxon>
        <taxon>Kribbella</taxon>
    </lineage>
</organism>
<gene>
    <name evidence="2" type="ORF">EV652_105480</name>
</gene>
<keyword evidence="3" id="KW-1185">Reference proteome</keyword>
<keyword evidence="1" id="KW-0472">Membrane</keyword>
<dbReference type="OrthoDB" id="5179615at2"/>
<dbReference type="EMBL" id="SLWN01000005">
    <property type="protein sequence ID" value="TCO30485.1"/>
    <property type="molecule type" value="Genomic_DNA"/>
</dbReference>
<evidence type="ECO:0000256" key="1">
    <source>
        <dbReference type="SAM" id="Phobius"/>
    </source>
</evidence>
<keyword evidence="1" id="KW-1133">Transmembrane helix</keyword>
<sequence length="121" mass="13504">MRVLAQQGWLTGDPLVRFLLLISAMIWPGLSGINGTASSARLIVYPLGVTALPLWFADGRMKTRLHGRFPWQADLLITLPWPIDLIGNRSNLFDTVSWWDDALRSNCRRHTPTPSAHSSPG</sequence>
<feature type="transmembrane region" description="Helical" evidence="1">
    <location>
        <begin position="39"/>
        <end position="57"/>
    </location>
</feature>
<keyword evidence="1" id="KW-0812">Transmembrane</keyword>